<keyword evidence="2 5" id="KW-0413">Isomerase</keyword>
<evidence type="ECO:0000256" key="2">
    <source>
        <dbReference type="ARBA" id="ARBA00023235"/>
    </source>
</evidence>
<feature type="binding site" evidence="4">
    <location>
        <begin position="7"/>
        <end position="8"/>
    </location>
    <ligand>
        <name>D-ribulose 5-phosphate</name>
        <dbReference type="ChEBI" id="CHEBI:58121"/>
    </ligand>
</feature>
<evidence type="ECO:0000256" key="1">
    <source>
        <dbReference type="ARBA" id="ARBA00008754"/>
    </source>
</evidence>
<dbReference type="PIRSF" id="PIRSF005384">
    <property type="entry name" value="RpiB_LacA_B"/>
    <property type="match status" value="1"/>
</dbReference>
<accession>E6U977</accession>
<dbReference type="PANTHER" id="PTHR43732:SF1">
    <property type="entry name" value="RIBOSE 5-PHOSPHATE ISOMERASE"/>
    <property type="match status" value="1"/>
</dbReference>
<dbReference type="NCBIfam" id="TIGR00689">
    <property type="entry name" value="rpiB_lacA_lacB"/>
    <property type="match status" value="1"/>
</dbReference>
<dbReference type="KEGG" id="eha:Ethha_1709"/>
<protein>
    <submittedName>
        <fullName evidence="5">Sugar-phosphate isomerase, RpiB/LacA/LacB family</fullName>
        <ecNumber evidence="5">5.3.1.6</ecNumber>
    </submittedName>
</protein>
<comment type="similarity">
    <text evidence="1">Belongs to the LacAB/RpiB family.</text>
</comment>
<feature type="binding site" evidence="4">
    <location>
        <position position="132"/>
    </location>
    <ligand>
        <name>D-ribulose 5-phosphate</name>
        <dbReference type="ChEBI" id="CHEBI:58121"/>
    </ligand>
</feature>
<dbReference type="InterPro" id="IPR036569">
    <property type="entry name" value="RpiB_LacA_LacB_sf"/>
</dbReference>
<feature type="binding site" evidence="4">
    <location>
        <position position="136"/>
    </location>
    <ligand>
        <name>D-ribulose 5-phosphate</name>
        <dbReference type="ChEBI" id="CHEBI:58121"/>
    </ligand>
</feature>
<dbReference type="STRING" id="663278.Ethha_1709"/>
<evidence type="ECO:0000256" key="3">
    <source>
        <dbReference type="PIRSR" id="PIRSR005384-1"/>
    </source>
</evidence>
<dbReference type="NCBIfam" id="TIGR01120">
    <property type="entry name" value="rpiB"/>
    <property type="match status" value="1"/>
</dbReference>
<evidence type="ECO:0000313" key="5">
    <source>
        <dbReference type="EMBL" id="ADU27236.1"/>
    </source>
</evidence>
<gene>
    <name evidence="5" type="ordered locus">Ethha_1709</name>
</gene>
<dbReference type="GO" id="GO:0004751">
    <property type="term" value="F:ribose-5-phosphate isomerase activity"/>
    <property type="evidence" value="ECO:0007669"/>
    <property type="project" value="UniProtKB-EC"/>
</dbReference>
<dbReference type="RefSeq" id="WP_013485588.1">
    <property type="nucleotide sequence ID" value="NC_014828.1"/>
</dbReference>
<dbReference type="EMBL" id="CP002400">
    <property type="protein sequence ID" value="ADU27236.1"/>
    <property type="molecule type" value="Genomic_DNA"/>
</dbReference>
<dbReference type="HOGENOM" id="CLU_091396_4_1_9"/>
<organism evidence="5 6">
    <name type="scientific">Ethanoligenens harbinense (strain DSM 18485 / JCM 12961 / CGMCC 1.5033 / YUAN-3)</name>
    <dbReference type="NCBI Taxonomy" id="663278"/>
    <lineage>
        <taxon>Bacteria</taxon>
        <taxon>Bacillati</taxon>
        <taxon>Bacillota</taxon>
        <taxon>Clostridia</taxon>
        <taxon>Eubacteriales</taxon>
        <taxon>Oscillospiraceae</taxon>
        <taxon>Ethanoligenens</taxon>
    </lineage>
</organism>
<dbReference type="SUPFAM" id="SSF89623">
    <property type="entry name" value="Ribose/Galactose isomerase RpiB/AlsB"/>
    <property type="match status" value="1"/>
</dbReference>
<dbReference type="GO" id="GO:0005975">
    <property type="term" value="P:carbohydrate metabolic process"/>
    <property type="evidence" value="ECO:0007669"/>
    <property type="project" value="InterPro"/>
</dbReference>
<keyword evidence="6" id="KW-1185">Reference proteome</keyword>
<evidence type="ECO:0000313" key="6">
    <source>
        <dbReference type="Proteomes" id="UP000001551"/>
    </source>
</evidence>
<feature type="binding site" evidence="4">
    <location>
        <begin position="65"/>
        <end position="69"/>
    </location>
    <ligand>
        <name>D-ribulose 5-phosphate</name>
        <dbReference type="ChEBI" id="CHEBI:58121"/>
    </ligand>
</feature>
<feature type="binding site" evidence="4">
    <location>
        <position position="98"/>
    </location>
    <ligand>
        <name>D-ribulose 5-phosphate</name>
        <dbReference type="ChEBI" id="CHEBI:58121"/>
    </ligand>
</feature>
<dbReference type="CDD" id="cd00133">
    <property type="entry name" value="PTS_IIB"/>
    <property type="match status" value="1"/>
</dbReference>
<dbReference type="Pfam" id="PF02502">
    <property type="entry name" value="LacAB_rpiB"/>
    <property type="match status" value="1"/>
</dbReference>
<proteinExistence type="inferred from homology"/>
<dbReference type="NCBIfam" id="NF004051">
    <property type="entry name" value="PRK05571.1"/>
    <property type="match status" value="1"/>
</dbReference>
<feature type="active site" description="Proton donor" evidence="3">
    <location>
        <position position="97"/>
    </location>
</feature>
<dbReference type="InterPro" id="IPR004785">
    <property type="entry name" value="RpiB"/>
</dbReference>
<feature type="binding site" evidence="4">
    <location>
        <position position="108"/>
    </location>
    <ligand>
        <name>D-ribulose 5-phosphate</name>
        <dbReference type="ChEBI" id="CHEBI:58121"/>
    </ligand>
</feature>
<feature type="active site" description="Proton acceptor" evidence="3">
    <location>
        <position position="64"/>
    </location>
</feature>
<dbReference type="eggNOG" id="COG0698">
    <property type="taxonomic scope" value="Bacteria"/>
</dbReference>
<reference evidence="5 6" key="1">
    <citation type="submission" date="2010-12" db="EMBL/GenBank/DDBJ databases">
        <title>Complete sequence of Ethanoligenens harbinense YUAN-3.</title>
        <authorList>
            <person name="Lucas S."/>
            <person name="Copeland A."/>
            <person name="Lapidus A."/>
            <person name="Cheng J.-F."/>
            <person name="Bruce D."/>
            <person name="Goodwin L."/>
            <person name="Pitluck S."/>
            <person name="Chertkov O."/>
            <person name="Misra M."/>
            <person name="Detter J.C."/>
            <person name="Han C."/>
            <person name="Tapia R."/>
            <person name="Land M."/>
            <person name="Hauser L."/>
            <person name="Jeffries C."/>
            <person name="Kyrpides N."/>
            <person name="Ivanova N."/>
            <person name="Mikhailova N."/>
            <person name="Wang A."/>
            <person name="Mouttaki H."/>
            <person name="He Z."/>
            <person name="Zhou J."/>
            <person name="Hemme C.L."/>
            <person name="Woyke T."/>
        </authorList>
    </citation>
    <scope>NUCLEOTIDE SEQUENCE [LARGE SCALE GENOMIC DNA]</scope>
    <source>
        <strain evidence="6">DSM 18485 / JCM 12961 / CGMCC 1.5033 / YUAN-3</strain>
    </source>
</reference>
<dbReference type="InterPro" id="IPR003500">
    <property type="entry name" value="RpiB_LacA_LacB"/>
</dbReference>
<dbReference type="PANTHER" id="PTHR43732">
    <property type="entry name" value="RIBOSE 5-PHOSPHATE ISOMERASE-RELATED"/>
    <property type="match status" value="1"/>
</dbReference>
<sequence length="148" mass="16027">MIALGCDHGGFLLKQEIKAYLEEQGIPYLDFGTDSCDSCDYPDFAKAACAAVLDGSCEKALLFCGTGVGISMAANKIKGIRAACCSDYFSAKYTRLHNNANVLCLGGRVVGPGLARELVDVFLHTAYEGGERHERRLKKIEALENENK</sequence>
<name>E6U977_ETHHY</name>
<dbReference type="InterPro" id="IPR051812">
    <property type="entry name" value="SPI_LacAB/RpiB"/>
</dbReference>
<dbReference type="AlphaFoldDB" id="E6U977"/>
<dbReference type="EC" id="5.3.1.6" evidence="5"/>
<dbReference type="Proteomes" id="UP000001551">
    <property type="component" value="Chromosome"/>
</dbReference>
<dbReference type="Gene3D" id="3.40.1400.10">
    <property type="entry name" value="Sugar-phosphate isomerase, RpiB/LacA/LacB"/>
    <property type="match status" value="1"/>
</dbReference>
<evidence type="ECO:0000256" key="4">
    <source>
        <dbReference type="PIRSR" id="PIRSR005384-2"/>
    </source>
</evidence>